<evidence type="ECO:0000313" key="3">
    <source>
        <dbReference type="Proteomes" id="UP000198379"/>
    </source>
</evidence>
<accession>A0A239BSC3</accession>
<dbReference type="GO" id="GO:0016747">
    <property type="term" value="F:acyltransferase activity, transferring groups other than amino-acyl groups"/>
    <property type="evidence" value="ECO:0007669"/>
    <property type="project" value="InterPro"/>
</dbReference>
<reference evidence="2 3" key="1">
    <citation type="submission" date="2017-06" db="EMBL/GenBank/DDBJ databases">
        <authorList>
            <person name="Kim H.J."/>
            <person name="Triplett B.A."/>
        </authorList>
    </citation>
    <scope>NUCLEOTIDE SEQUENCE [LARGE SCALE GENOMIC DNA]</scope>
    <source>
        <strain evidence="2 3">DSM 25597</strain>
    </source>
</reference>
<dbReference type="PANTHER" id="PTHR43617">
    <property type="entry name" value="L-AMINO ACID N-ACETYLTRANSFERASE"/>
    <property type="match status" value="1"/>
</dbReference>
<protein>
    <submittedName>
        <fullName evidence="2">Acetyltransferase (GNAT) family protein</fullName>
    </submittedName>
</protein>
<gene>
    <name evidence="2" type="ORF">SAMN06265376_106357</name>
</gene>
<dbReference type="Pfam" id="PF00583">
    <property type="entry name" value="Acetyltransf_1"/>
    <property type="match status" value="1"/>
</dbReference>
<dbReference type="InterPro" id="IPR000182">
    <property type="entry name" value="GNAT_dom"/>
</dbReference>
<dbReference type="Proteomes" id="UP000198379">
    <property type="component" value="Unassembled WGS sequence"/>
</dbReference>
<organism evidence="2 3">
    <name type="scientific">Dokdonia pacifica</name>
    <dbReference type="NCBI Taxonomy" id="1627892"/>
    <lineage>
        <taxon>Bacteria</taxon>
        <taxon>Pseudomonadati</taxon>
        <taxon>Bacteroidota</taxon>
        <taxon>Flavobacteriia</taxon>
        <taxon>Flavobacteriales</taxon>
        <taxon>Flavobacteriaceae</taxon>
        <taxon>Dokdonia</taxon>
    </lineage>
</organism>
<evidence type="ECO:0000313" key="2">
    <source>
        <dbReference type="EMBL" id="SNS10043.1"/>
    </source>
</evidence>
<keyword evidence="2" id="KW-0808">Transferase</keyword>
<feature type="domain" description="N-acetyltransferase" evidence="1">
    <location>
        <begin position="5"/>
        <end position="143"/>
    </location>
</feature>
<dbReference type="InterPro" id="IPR050276">
    <property type="entry name" value="MshD_Acetyltransferase"/>
</dbReference>
<dbReference type="Gene3D" id="3.40.630.30">
    <property type="match status" value="1"/>
</dbReference>
<name>A0A239BSC3_9FLAO</name>
<dbReference type="CDD" id="cd04301">
    <property type="entry name" value="NAT_SF"/>
    <property type="match status" value="1"/>
</dbReference>
<proteinExistence type="predicted"/>
<dbReference type="SUPFAM" id="SSF55729">
    <property type="entry name" value="Acyl-CoA N-acyltransferases (Nat)"/>
    <property type="match status" value="1"/>
</dbReference>
<evidence type="ECO:0000259" key="1">
    <source>
        <dbReference type="PROSITE" id="PS51186"/>
    </source>
</evidence>
<sequence length="143" mass="16721">MSEIVSIKENTSSYDMIYQHLKNVEGLYVPPLSTYVNLEDYSHKLSNKADTIEILFDNNLVGLAAYYNNDQYLYLSNISIEKEYLKRGYGTILINRLIEKSLLYKKKILLEVNKGNTKAIKFYKKHGFMVHKTIDDSYEMCLQ</sequence>
<dbReference type="PROSITE" id="PS51186">
    <property type="entry name" value="GNAT"/>
    <property type="match status" value="1"/>
</dbReference>
<dbReference type="AlphaFoldDB" id="A0A239BSC3"/>
<keyword evidence="3" id="KW-1185">Reference proteome</keyword>
<dbReference type="InterPro" id="IPR016181">
    <property type="entry name" value="Acyl_CoA_acyltransferase"/>
</dbReference>
<dbReference type="EMBL" id="FZNY01000006">
    <property type="protein sequence ID" value="SNS10043.1"/>
    <property type="molecule type" value="Genomic_DNA"/>
</dbReference>
<dbReference type="PANTHER" id="PTHR43617:SF34">
    <property type="entry name" value="PUTATIVE-RELATED"/>
    <property type="match status" value="1"/>
</dbReference>